<dbReference type="GO" id="GO:0030246">
    <property type="term" value="F:carbohydrate binding"/>
    <property type="evidence" value="ECO:0007669"/>
    <property type="project" value="UniProtKB-KW"/>
</dbReference>
<proteinExistence type="predicted"/>
<evidence type="ECO:0000256" key="1">
    <source>
        <dbReference type="SAM" id="MobiDB-lite"/>
    </source>
</evidence>
<dbReference type="SMART" id="SM00458">
    <property type="entry name" value="RICIN"/>
    <property type="match status" value="1"/>
</dbReference>
<dbReference type="AlphaFoldDB" id="A0A1H6E412"/>
<feature type="transmembrane region" description="Helical" evidence="2">
    <location>
        <begin position="42"/>
        <end position="63"/>
    </location>
</feature>
<keyword evidence="5" id="KW-1185">Reference proteome</keyword>
<dbReference type="RefSeq" id="WP_160145178.1">
    <property type="nucleotide sequence ID" value="NZ_FNVU01000025.1"/>
</dbReference>
<keyword evidence="2" id="KW-0472">Membrane</keyword>
<sequence length="306" mass="30222">MPPQQKPQDPALLDGASSRFADAFLRRTTQGRPGGGPGPRPVTWIVGAAGATAAVVLIVFAVAKVSSGHDGKTRDTAAVSASPTPSGAERTTPAKTGATGHGPTGGATKHAGGTKAAGGGSGSSGGGSGRTGGAAAPVAGTQSGSGTGTGGSSTTSGGSGSTQTQKSTQSTQVAGYPGVTVVGHASGRCVSATGHQNSKATDGTPLEIHDCDGGSWQKVDFRSDGTARMYGLCMDIAGADKSDGTTIQLAKCNGGWAQKFIVNTSYDLVNTSIGKCVDVVDSNTGNGTRLQLWDCAGTPNQKWTKK</sequence>
<feature type="compositionally biased region" description="Gly residues" evidence="1">
    <location>
        <begin position="115"/>
        <end position="132"/>
    </location>
</feature>
<reference evidence="4 5" key="1">
    <citation type="submission" date="2016-10" db="EMBL/GenBank/DDBJ databases">
        <authorList>
            <person name="de Groot N.N."/>
        </authorList>
    </citation>
    <scope>NUCLEOTIDE SEQUENCE [LARGE SCALE GENOMIC DNA]</scope>
    <source>
        <strain evidence="4 5">CGMCC 4.2023</strain>
    </source>
</reference>
<dbReference type="SUPFAM" id="SSF50370">
    <property type="entry name" value="Ricin B-like lectins"/>
    <property type="match status" value="1"/>
</dbReference>
<feature type="compositionally biased region" description="Low complexity" evidence="1">
    <location>
        <begin position="152"/>
        <end position="172"/>
    </location>
</feature>
<accession>A0A1H6E412</accession>
<dbReference type="InterPro" id="IPR035992">
    <property type="entry name" value="Ricin_B-like_lectins"/>
</dbReference>
<keyword evidence="2" id="KW-0812">Transmembrane</keyword>
<dbReference type="OrthoDB" id="4175653at2"/>
<evidence type="ECO:0000256" key="2">
    <source>
        <dbReference type="SAM" id="Phobius"/>
    </source>
</evidence>
<organism evidence="4 5">
    <name type="scientific">Actinacidiphila yanglinensis</name>
    <dbReference type="NCBI Taxonomy" id="310779"/>
    <lineage>
        <taxon>Bacteria</taxon>
        <taxon>Bacillati</taxon>
        <taxon>Actinomycetota</taxon>
        <taxon>Actinomycetes</taxon>
        <taxon>Kitasatosporales</taxon>
        <taxon>Streptomycetaceae</taxon>
        <taxon>Actinacidiphila</taxon>
    </lineage>
</organism>
<dbReference type="Proteomes" id="UP000236754">
    <property type="component" value="Unassembled WGS sequence"/>
</dbReference>
<evidence type="ECO:0000313" key="5">
    <source>
        <dbReference type="Proteomes" id="UP000236754"/>
    </source>
</evidence>
<feature type="region of interest" description="Disordered" evidence="1">
    <location>
        <begin position="67"/>
        <end position="174"/>
    </location>
</feature>
<dbReference type="Gene3D" id="2.80.10.50">
    <property type="match status" value="1"/>
</dbReference>
<feature type="compositionally biased region" description="Low complexity" evidence="1">
    <location>
        <begin position="133"/>
        <end position="142"/>
    </location>
</feature>
<dbReference type="EMBL" id="FNVU01000025">
    <property type="protein sequence ID" value="SEG92009.1"/>
    <property type="molecule type" value="Genomic_DNA"/>
</dbReference>
<evidence type="ECO:0000259" key="3">
    <source>
        <dbReference type="SMART" id="SM00458"/>
    </source>
</evidence>
<dbReference type="InterPro" id="IPR000772">
    <property type="entry name" value="Ricin_B_lectin"/>
</dbReference>
<name>A0A1H6E412_9ACTN</name>
<dbReference type="Pfam" id="PF00652">
    <property type="entry name" value="Ricin_B_lectin"/>
    <property type="match status" value="1"/>
</dbReference>
<evidence type="ECO:0000313" key="4">
    <source>
        <dbReference type="EMBL" id="SEG92009.1"/>
    </source>
</evidence>
<dbReference type="PROSITE" id="PS50231">
    <property type="entry name" value="RICIN_B_LECTIN"/>
    <property type="match status" value="1"/>
</dbReference>
<protein>
    <submittedName>
        <fullName evidence="4">Ricin-type beta-trefoil lectin domain-containing protein</fullName>
    </submittedName>
</protein>
<keyword evidence="4" id="KW-0430">Lectin</keyword>
<feature type="domain" description="Ricin B lectin" evidence="3">
    <location>
        <begin position="176"/>
        <end position="306"/>
    </location>
</feature>
<gene>
    <name evidence="4" type="ORF">SAMN05216223_12510</name>
</gene>
<keyword evidence="2" id="KW-1133">Transmembrane helix</keyword>